<dbReference type="InterPro" id="IPR050297">
    <property type="entry name" value="LipidA_mod_glycosyltrf_83"/>
</dbReference>
<feature type="transmembrane region" description="Helical" evidence="8">
    <location>
        <begin position="166"/>
        <end position="187"/>
    </location>
</feature>
<dbReference type="STRING" id="474950.SAMN05421771_0164"/>
<evidence type="ECO:0000256" key="6">
    <source>
        <dbReference type="ARBA" id="ARBA00022989"/>
    </source>
</evidence>
<keyword evidence="4 9" id="KW-0808">Transferase</keyword>
<dbReference type="GO" id="GO:0016763">
    <property type="term" value="F:pentosyltransferase activity"/>
    <property type="evidence" value="ECO:0007669"/>
    <property type="project" value="TreeGrafter"/>
</dbReference>
<dbReference type="Proteomes" id="UP000199024">
    <property type="component" value="Unassembled WGS sequence"/>
</dbReference>
<reference evidence="9 10" key="1">
    <citation type="submission" date="2016-10" db="EMBL/GenBank/DDBJ databases">
        <authorList>
            <person name="de Groot N.N."/>
        </authorList>
    </citation>
    <scope>NUCLEOTIDE SEQUENCE [LARGE SCALE GENOMIC DNA]</scope>
    <source>
        <strain evidence="9 10">DSM 21001</strain>
    </source>
</reference>
<keyword evidence="5 8" id="KW-0812">Transmembrane</keyword>
<dbReference type="AlphaFoldDB" id="A0A1I6L2P5"/>
<keyword evidence="10" id="KW-1185">Reference proteome</keyword>
<accession>A0A1I6L2P5</accession>
<feature type="transmembrane region" description="Helical" evidence="8">
    <location>
        <begin position="383"/>
        <end position="401"/>
    </location>
</feature>
<evidence type="ECO:0000256" key="8">
    <source>
        <dbReference type="SAM" id="Phobius"/>
    </source>
</evidence>
<evidence type="ECO:0000313" key="10">
    <source>
        <dbReference type="Proteomes" id="UP000199024"/>
    </source>
</evidence>
<evidence type="ECO:0000256" key="3">
    <source>
        <dbReference type="ARBA" id="ARBA00022676"/>
    </source>
</evidence>
<dbReference type="OrthoDB" id="136232at2"/>
<dbReference type="PANTHER" id="PTHR33908">
    <property type="entry name" value="MANNOSYLTRANSFERASE YKCB-RELATED"/>
    <property type="match status" value="1"/>
</dbReference>
<keyword evidence="6 8" id="KW-1133">Transmembrane helix</keyword>
<keyword evidence="2" id="KW-1003">Cell membrane</keyword>
<evidence type="ECO:0000256" key="2">
    <source>
        <dbReference type="ARBA" id="ARBA00022475"/>
    </source>
</evidence>
<feature type="transmembrane region" description="Helical" evidence="8">
    <location>
        <begin position="359"/>
        <end position="377"/>
    </location>
</feature>
<dbReference type="GO" id="GO:0005886">
    <property type="term" value="C:plasma membrane"/>
    <property type="evidence" value="ECO:0007669"/>
    <property type="project" value="UniProtKB-SubCell"/>
</dbReference>
<feature type="transmembrane region" description="Helical" evidence="8">
    <location>
        <begin position="96"/>
        <end position="129"/>
    </location>
</feature>
<evidence type="ECO:0000256" key="1">
    <source>
        <dbReference type="ARBA" id="ARBA00004651"/>
    </source>
</evidence>
<sequence>MKGGDDPNHQQRHILPRVRTPEARLRWRIFWVAFLVRLVYMTLAHQYKMRLVEDHFQFGWEAGRIARALVTGYGYADPFANIFVAHTGPTAWLPPLYPLLVAGVFKIFGVYTLASSWVLLAINCVLSAATAVATYEIGTRCCGPSVGLWAGWLWALYPAFMQYAVHWIWEMTVTTALFSWVLVLALRMREDGTHATRRWALFGLMWGAIGLSNSTLLAFLPICGLWILLKRRNDLARAVLAAVIFLACITPWIGRNWQVFHTFIPMRGNLGAEMMLGNGPGSNGLLMEYDHPFQDATQLRQYASMGEVRYVAMRGAMAKAFIAQDKPHFYADCLKRVFFFWAGVPHPADHAWIVEYGRVVSFSFLSVCGLLGLALALHRGVLASALFFWAFLLLPMTYYAVTVHARFRHPLEPLICVLGAYLFQSADRSRVWSWQKKSS</sequence>
<keyword evidence="7 8" id="KW-0472">Membrane</keyword>
<dbReference type="GO" id="GO:0009103">
    <property type="term" value="P:lipopolysaccharide biosynthetic process"/>
    <property type="evidence" value="ECO:0007669"/>
    <property type="project" value="UniProtKB-ARBA"/>
</dbReference>
<feature type="transmembrane region" description="Helical" evidence="8">
    <location>
        <begin position="199"/>
        <end position="229"/>
    </location>
</feature>
<organism evidence="9 10">
    <name type="scientific">Granulicella pectinivorans</name>
    <dbReference type="NCBI Taxonomy" id="474950"/>
    <lineage>
        <taxon>Bacteria</taxon>
        <taxon>Pseudomonadati</taxon>
        <taxon>Acidobacteriota</taxon>
        <taxon>Terriglobia</taxon>
        <taxon>Terriglobales</taxon>
        <taxon>Acidobacteriaceae</taxon>
        <taxon>Granulicella</taxon>
    </lineage>
</organism>
<comment type="subcellular location">
    <subcellularLocation>
        <location evidence="1">Cell membrane</location>
        <topology evidence="1">Multi-pass membrane protein</topology>
    </subcellularLocation>
</comment>
<feature type="transmembrane region" description="Helical" evidence="8">
    <location>
        <begin position="235"/>
        <end position="254"/>
    </location>
</feature>
<evidence type="ECO:0000256" key="5">
    <source>
        <dbReference type="ARBA" id="ARBA00022692"/>
    </source>
</evidence>
<feature type="transmembrane region" description="Helical" evidence="8">
    <location>
        <begin position="29"/>
        <end position="47"/>
    </location>
</feature>
<dbReference type="PANTHER" id="PTHR33908:SF11">
    <property type="entry name" value="MEMBRANE PROTEIN"/>
    <property type="match status" value="1"/>
</dbReference>
<dbReference type="EMBL" id="FOZL01000001">
    <property type="protein sequence ID" value="SFR97707.1"/>
    <property type="molecule type" value="Genomic_DNA"/>
</dbReference>
<gene>
    <name evidence="9" type="ORF">SAMN05421771_0164</name>
</gene>
<protein>
    <submittedName>
        <fullName evidence="9">Dolichyl-phosphate-mannose-protein mannosyltransferase</fullName>
    </submittedName>
</protein>
<evidence type="ECO:0000256" key="7">
    <source>
        <dbReference type="ARBA" id="ARBA00023136"/>
    </source>
</evidence>
<evidence type="ECO:0000256" key="4">
    <source>
        <dbReference type="ARBA" id="ARBA00022679"/>
    </source>
</evidence>
<name>A0A1I6L2P5_9BACT</name>
<evidence type="ECO:0000313" key="9">
    <source>
        <dbReference type="EMBL" id="SFR97707.1"/>
    </source>
</evidence>
<proteinExistence type="predicted"/>
<keyword evidence="3 9" id="KW-0328">Glycosyltransferase</keyword>